<dbReference type="Gene3D" id="3.40.50.2000">
    <property type="entry name" value="Glycogen Phosphorylase B"/>
    <property type="match status" value="2"/>
</dbReference>
<dbReference type="SUPFAM" id="SSF53756">
    <property type="entry name" value="UDP-Glycosyltransferase/glycogen phosphorylase"/>
    <property type="match status" value="1"/>
</dbReference>
<protein>
    <submittedName>
        <fullName evidence="2">Glycosyltransferase family 4 protein</fullName>
    </submittedName>
</protein>
<evidence type="ECO:0000313" key="2">
    <source>
        <dbReference type="EMBL" id="TXC66414.1"/>
    </source>
</evidence>
<name>A0A5C6U0F6_9BURK</name>
<dbReference type="EMBL" id="VOPW01000001">
    <property type="protein sequence ID" value="TXC66414.1"/>
    <property type="molecule type" value="Genomic_DNA"/>
</dbReference>
<proteinExistence type="predicted"/>
<keyword evidence="2" id="KW-0808">Transferase</keyword>
<feature type="domain" description="Glycosyl transferase family 1" evidence="1">
    <location>
        <begin position="1"/>
        <end position="53"/>
    </location>
</feature>
<evidence type="ECO:0000313" key="3">
    <source>
        <dbReference type="Proteomes" id="UP000321832"/>
    </source>
</evidence>
<dbReference type="GO" id="GO:0016757">
    <property type="term" value="F:glycosyltransferase activity"/>
    <property type="evidence" value="ECO:0007669"/>
    <property type="project" value="InterPro"/>
</dbReference>
<sequence length="90" mass="9613">MSSGLPVLGSRVSGNEDFIVEGRTGWIFTPGDEDSYVDALRRACDASQEAMATMSAQALAMVQSRASIRHVGDSLIRLYGRGLGEPASQH</sequence>
<evidence type="ECO:0000259" key="1">
    <source>
        <dbReference type="Pfam" id="PF00534"/>
    </source>
</evidence>
<dbReference type="Proteomes" id="UP000321832">
    <property type="component" value="Unassembled WGS sequence"/>
</dbReference>
<organism evidence="2 3">
    <name type="scientific">Piscinibacter aquaticus</name>
    <dbReference type="NCBI Taxonomy" id="392597"/>
    <lineage>
        <taxon>Bacteria</taxon>
        <taxon>Pseudomonadati</taxon>
        <taxon>Pseudomonadota</taxon>
        <taxon>Betaproteobacteria</taxon>
        <taxon>Burkholderiales</taxon>
        <taxon>Sphaerotilaceae</taxon>
        <taxon>Piscinibacter</taxon>
    </lineage>
</organism>
<dbReference type="InterPro" id="IPR001296">
    <property type="entry name" value="Glyco_trans_1"/>
</dbReference>
<gene>
    <name evidence="2" type="ORF">FSC37_12890</name>
</gene>
<accession>A0A5C6U0F6</accession>
<keyword evidence="3" id="KW-1185">Reference proteome</keyword>
<dbReference type="AlphaFoldDB" id="A0A5C6U0F6"/>
<reference evidence="2 3" key="1">
    <citation type="submission" date="2019-08" db="EMBL/GenBank/DDBJ databases">
        <authorList>
            <person name="Khan S.A."/>
            <person name="Jeon C.O."/>
            <person name="Jeong S.E."/>
        </authorList>
    </citation>
    <scope>NUCLEOTIDE SEQUENCE [LARGE SCALE GENOMIC DNA]</scope>
    <source>
        <strain evidence="3">IMCC1728</strain>
    </source>
</reference>
<comment type="caution">
    <text evidence="2">The sequence shown here is derived from an EMBL/GenBank/DDBJ whole genome shotgun (WGS) entry which is preliminary data.</text>
</comment>
<dbReference type="Pfam" id="PF00534">
    <property type="entry name" value="Glycos_transf_1"/>
    <property type="match status" value="1"/>
</dbReference>